<name>A0A0A8UQT6_LEGHA</name>
<evidence type="ECO:0000256" key="2">
    <source>
        <dbReference type="SAM" id="Phobius"/>
    </source>
</evidence>
<accession>A0A0A8UQT6</accession>
<keyword evidence="2" id="KW-0472">Membrane</keyword>
<organism evidence="3 4">
    <name type="scientific">Legionella hackeliae</name>
    <dbReference type="NCBI Taxonomy" id="449"/>
    <lineage>
        <taxon>Bacteria</taxon>
        <taxon>Pseudomonadati</taxon>
        <taxon>Pseudomonadota</taxon>
        <taxon>Gammaproteobacteria</taxon>
        <taxon>Legionellales</taxon>
        <taxon>Legionellaceae</taxon>
        <taxon>Legionella</taxon>
    </lineage>
</organism>
<feature type="transmembrane region" description="Helical" evidence="2">
    <location>
        <begin position="102"/>
        <end position="126"/>
    </location>
</feature>
<dbReference type="KEGG" id="lha:LHA_0815"/>
<dbReference type="Proteomes" id="UP000032803">
    <property type="component" value="Chromosome I"/>
</dbReference>
<feature type="transmembrane region" description="Helical" evidence="2">
    <location>
        <begin position="138"/>
        <end position="158"/>
    </location>
</feature>
<keyword evidence="2" id="KW-1133">Transmembrane helix</keyword>
<feature type="region of interest" description="Disordered" evidence="1">
    <location>
        <begin position="1"/>
        <end position="29"/>
    </location>
</feature>
<evidence type="ECO:0000256" key="1">
    <source>
        <dbReference type="SAM" id="MobiDB-lite"/>
    </source>
</evidence>
<dbReference type="PATRIC" id="fig|449.7.peg.2903"/>
<evidence type="ECO:0000313" key="4">
    <source>
        <dbReference type="Proteomes" id="UP000032803"/>
    </source>
</evidence>
<dbReference type="HOGENOM" id="CLU_1419890_0_0_6"/>
<reference evidence="4" key="1">
    <citation type="submission" date="2014-09" db="EMBL/GenBank/DDBJ databases">
        <authorList>
            <person name="Gomez-Valero L."/>
        </authorList>
    </citation>
    <scope>NUCLEOTIDE SEQUENCE [LARGE SCALE GENOMIC DNA]</scope>
    <source>
        <strain evidence="4">ATCC35250</strain>
    </source>
</reference>
<dbReference type="EMBL" id="LN681225">
    <property type="protein sequence ID" value="CEK09896.1"/>
    <property type="molecule type" value="Genomic_DNA"/>
</dbReference>
<dbReference type="RefSeq" id="WP_045105358.1">
    <property type="nucleotide sequence ID" value="NZ_LN681225.1"/>
</dbReference>
<feature type="compositionally biased region" description="Polar residues" evidence="1">
    <location>
        <begin position="1"/>
        <end position="18"/>
    </location>
</feature>
<dbReference type="AlphaFoldDB" id="A0A0A8UQT6"/>
<protein>
    <submittedName>
        <fullName evidence="3">Uncharacterized protein</fullName>
    </submittedName>
</protein>
<evidence type="ECO:0000313" key="3">
    <source>
        <dbReference type="EMBL" id="CEK09896.1"/>
    </source>
</evidence>
<dbReference type="OrthoDB" id="5654155at2"/>
<keyword evidence="4" id="KW-1185">Reference proteome</keyword>
<keyword evidence="2" id="KW-0812">Transmembrane</keyword>
<proteinExistence type="predicted"/>
<feature type="compositionally biased region" description="Basic and acidic residues" evidence="1">
    <location>
        <begin position="19"/>
        <end position="29"/>
    </location>
</feature>
<sequence length="191" mass="21156">MKKNNALNQQGSPVTDASSNKKKEKTEKVPTLKMLAAQAVKKSNPLLFFQLNMELSPEIQQKYVEEPKKEIIKKAEEIYLEKEQKRSEKVEKKRENLSTHECFVKGMSCVGGIVLTGIYLAVAIPVLNAIKADTNTQATTYALTIVVYTVGNCFGMCFASKTAKLLVECCTPKVSPEVVDLENALPTLNNL</sequence>
<gene>
    <name evidence="3" type="ORF">LHA_0815</name>
</gene>